<dbReference type="EMBL" id="FNKH01000002">
    <property type="protein sequence ID" value="SDR19926.1"/>
    <property type="molecule type" value="Genomic_DNA"/>
</dbReference>
<reference evidence="6 7" key="1">
    <citation type="submission" date="2016-10" db="EMBL/GenBank/DDBJ databases">
        <authorList>
            <person name="de Groot N.N."/>
        </authorList>
    </citation>
    <scope>NUCLEOTIDE SEQUENCE [LARGE SCALE GENOMIC DNA]</scope>
    <source>
        <strain evidence="6 7">DSM 20117</strain>
    </source>
</reference>
<keyword evidence="3 5" id="KW-0732">Signal</keyword>
<evidence type="ECO:0000256" key="1">
    <source>
        <dbReference type="ARBA" id="ARBA00009175"/>
    </source>
</evidence>
<dbReference type="InterPro" id="IPR005950">
    <property type="entry name" value="ModA"/>
</dbReference>
<keyword evidence="7" id="KW-1185">Reference proteome</keyword>
<gene>
    <name evidence="6" type="ORF">SAMN04489742_4541</name>
</gene>
<dbReference type="GO" id="GO:0046872">
    <property type="term" value="F:metal ion binding"/>
    <property type="evidence" value="ECO:0007669"/>
    <property type="project" value="UniProtKB-KW"/>
</dbReference>
<dbReference type="PROSITE" id="PS51257">
    <property type="entry name" value="PROKAR_LIPOPROTEIN"/>
    <property type="match status" value="1"/>
</dbReference>
<dbReference type="Proteomes" id="UP000181917">
    <property type="component" value="Unassembled WGS sequence"/>
</dbReference>
<evidence type="ECO:0000256" key="5">
    <source>
        <dbReference type="SAM" id="SignalP"/>
    </source>
</evidence>
<comment type="similarity">
    <text evidence="1">Belongs to the bacterial solute-binding protein ModA family.</text>
</comment>
<evidence type="ECO:0000313" key="7">
    <source>
        <dbReference type="Proteomes" id="UP000181917"/>
    </source>
</evidence>
<dbReference type="RefSeq" id="WP_236777349.1">
    <property type="nucleotide sequence ID" value="NZ_CP018863.1"/>
</dbReference>
<dbReference type="Gene3D" id="3.40.190.10">
    <property type="entry name" value="Periplasmic binding protein-like II"/>
    <property type="match status" value="2"/>
</dbReference>
<dbReference type="GO" id="GO:0030973">
    <property type="term" value="F:molybdate ion binding"/>
    <property type="evidence" value="ECO:0007669"/>
    <property type="project" value="TreeGrafter"/>
</dbReference>
<evidence type="ECO:0000256" key="4">
    <source>
        <dbReference type="PIRSR" id="PIRSR004846-1"/>
    </source>
</evidence>
<dbReference type="GO" id="GO:0015689">
    <property type="term" value="P:molybdate ion transport"/>
    <property type="evidence" value="ECO:0007669"/>
    <property type="project" value="InterPro"/>
</dbReference>
<evidence type="ECO:0000256" key="3">
    <source>
        <dbReference type="ARBA" id="ARBA00022729"/>
    </source>
</evidence>
<proteinExistence type="inferred from homology"/>
<feature type="signal peptide" evidence="5">
    <location>
        <begin position="1"/>
        <end position="32"/>
    </location>
</feature>
<organism evidence="6 7">
    <name type="scientific">Crystallibacter crystallopoietes</name>
    <dbReference type="NCBI Taxonomy" id="37928"/>
    <lineage>
        <taxon>Bacteria</taxon>
        <taxon>Bacillati</taxon>
        <taxon>Actinomycetota</taxon>
        <taxon>Actinomycetes</taxon>
        <taxon>Micrococcales</taxon>
        <taxon>Micrococcaceae</taxon>
        <taxon>Crystallibacter</taxon>
    </lineage>
</organism>
<name>A0A1H1H4C4_9MICC</name>
<dbReference type="STRING" id="37928.SAMN04489742_4541"/>
<keyword evidence="4" id="KW-0500">Molybdenum</keyword>
<feature type="binding site" evidence="4">
    <location>
        <position position="59"/>
    </location>
    <ligand>
        <name>molybdate</name>
        <dbReference type="ChEBI" id="CHEBI:36264"/>
    </ligand>
</feature>
<feature type="binding site" evidence="4">
    <location>
        <position position="208"/>
    </location>
    <ligand>
        <name>molybdate</name>
        <dbReference type="ChEBI" id="CHEBI:36264"/>
    </ligand>
</feature>
<dbReference type="AlphaFoldDB" id="A0A1H1H4C4"/>
<dbReference type="PANTHER" id="PTHR30632:SF0">
    <property type="entry name" value="SULFATE-BINDING PROTEIN"/>
    <property type="match status" value="1"/>
</dbReference>
<sequence>MRLTIRRANQRTARPGRLAAALLALAGTMGLAACGSGQDGAAGGGGAEEGTITVYAAASLAAPFTALAESFEAEVPGSTVRLNFAGSADLATQIIEGAPADVFASADAATLARVAEAGGVAGAVQDLATNMPALVVPSANPAGIETLADLERPDVKLVLCAPQVPCGAAARKLAETAGVTLTPVSEENSVTAVLGKVTAGEADAGFVYRTDAVRAGDKVRTIPVPHAADAAVTYPIAVTAGAAGTGREELAREFVEYATGEPGQRVLTDAGFGTP</sequence>
<feature type="binding site" evidence="4">
    <location>
        <position position="190"/>
    </location>
    <ligand>
        <name>molybdate</name>
        <dbReference type="ChEBI" id="CHEBI:36264"/>
    </ligand>
</feature>
<feature type="binding site" evidence="4">
    <location>
        <position position="87"/>
    </location>
    <ligand>
        <name>molybdate</name>
        <dbReference type="ChEBI" id="CHEBI:36264"/>
    </ligand>
</feature>
<accession>A0A1H1H4C4</accession>
<protein>
    <submittedName>
        <fullName evidence="6">Molybdate transport system substrate-binding protein</fullName>
    </submittedName>
</protein>
<evidence type="ECO:0000256" key="2">
    <source>
        <dbReference type="ARBA" id="ARBA00022723"/>
    </source>
</evidence>
<keyword evidence="2 4" id="KW-0479">Metal-binding</keyword>
<dbReference type="Pfam" id="PF13531">
    <property type="entry name" value="SBP_bac_11"/>
    <property type="match status" value="1"/>
</dbReference>
<dbReference type="PANTHER" id="PTHR30632">
    <property type="entry name" value="MOLYBDATE-BINDING PERIPLASMIC PROTEIN"/>
    <property type="match status" value="1"/>
</dbReference>
<dbReference type="SUPFAM" id="SSF53850">
    <property type="entry name" value="Periplasmic binding protein-like II"/>
    <property type="match status" value="1"/>
</dbReference>
<dbReference type="InterPro" id="IPR050682">
    <property type="entry name" value="ModA/WtpA"/>
</dbReference>
<evidence type="ECO:0000313" key="6">
    <source>
        <dbReference type="EMBL" id="SDR19926.1"/>
    </source>
</evidence>
<feature type="chain" id="PRO_5039199851" evidence="5">
    <location>
        <begin position="33"/>
        <end position="275"/>
    </location>
</feature>
<dbReference type="NCBIfam" id="TIGR01256">
    <property type="entry name" value="modA"/>
    <property type="match status" value="1"/>
</dbReference>
<dbReference type="PIRSF" id="PIRSF004846">
    <property type="entry name" value="ModA"/>
    <property type="match status" value="1"/>
</dbReference>